<dbReference type="Pfam" id="PF06804">
    <property type="entry name" value="Lipoprotein_18"/>
    <property type="match status" value="1"/>
</dbReference>
<protein>
    <recommendedName>
        <fullName evidence="6">Outer membrane protein assembly factor BamC</fullName>
    </recommendedName>
</protein>
<keyword evidence="2 6" id="KW-0472">Membrane</keyword>
<evidence type="ECO:0000313" key="7">
    <source>
        <dbReference type="EMBL" id="AQS35832.1"/>
    </source>
</evidence>
<evidence type="ECO:0000256" key="6">
    <source>
        <dbReference type="HAMAP-Rule" id="MF_00924"/>
    </source>
</evidence>
<dbReference type="PROSITE" id="PS51257">
    <property type="entry name" value="PROKAR_LIPOPROTEIN"/>
    <property type="match status" value="1"/>
</dbReference>
<accession>A0A1S6HJZ1</accession>
<dbReference type="GO" id="GO:0051205">
    <property type="term" value="P:protein insertion into membrane"/>
    <property type="evidence" value="ECO:0007669"/>
    <property type="project" value="UniProtKB-UniRule"/>
</dbReference>
<dbReference type="InterPro" id="IPR042268">
    <property type="entry name" value="BamC_C"/>
</dbReference>
<dbReference type="Gene3D" id="3.30.530.50">
    <property type="match status" value="1"/>
</dbReference>
<dbReference type="GO" id="GO:0043165">
    <property type="term" value="P:Gram-negative-bacterium-type cell outer membrane assembly"/>
    <property type="evidence" value="ECO:0007669"/>
    <property type="project" value="UniProtKB-UniRule"/>
</dbReference>
<evidence type="ECO:0000256" key="5">
    <source>
        <dbReference type="ARBA" id="ARBA00023288"/>
    </source>
</evidence>
<keyword evidence="4 6" id="KW-0998">Cell outer membrane</keyword>
<evidence type="ECO:0000313" key="8">
    <source>
        <dbReference type="Proteomes" id="UP000189545"/>
    </source>
</evidence>
<dbReference type="Proteomes" id="UP000189545">
    <property type="component" value="Chromosome"/>
</dbReference>
<dbReference type="RefSeq" id="WP_077751178.1">
    <property type="nucleotide sequence ID" value="NZ_CP014782.1"/>
</dbReference>
<dbReference type="InterPro" id="IPR014524">
    <property type="entry name" value="BamC"/>
</dbReference>
<dbReference type="InterPro" id="IPR010653">
    <property type="entry name" value="NlpB/DapX"/>
</dbReference>
<gene>
    <name evidence="6" type="primary">bamC</name>
    <name evidence="7" type="ORF">Sps_00638</name>
</gene>
<reference evidence="7 8" key="1">
    <citation type="submission" date="2016-03" db="EMBL/GenBank/DDBJ databases">
        <title>Complete genome sequence of Shewanella psychrophila WP2, a deep sea bacterium isolated from west Pacific sediment.</title>
        <authorList>
            <person name="Xu G."/>
            <person name="Jian H."/>
        </authorList>
    </citation>
    <scope>NUCLEOTIDE SEQUENCE [LARGE SCALE GENOMIC DNA]</scope>
    <source>
        <strain evidence="7 8">WP2</strain>
    </source>
</reference>
<evidence type="ECO:0000256" key="3">
    <source>
        <dbReference type="ARBA" id="ARBA00023139"/>
    </source>
</evidence>
<comment type="subunit">
    <text evidence="6">Part of the Bam complex.</text>
</comment>
<dbReference type="HAMAP" id="MF_00924">
    <property type="entry name" value="OM_assembly_BamC"/>
    <property type="match status" value="1"/>
</dbReference>
<dbReference type="OrthoDB" id="5598420at2"/>
<dbReference type="KEGG" id="spsw:Sps_00638"/>
<dbReference type="STRING" id="225848.Sps_00638"/>
<keyword evidence="3 6" id="KW-0564">Palmitate</keyword>
<keyword evidence="8" id="KW-1185">Reference proteome</keyword>
<dbReference type="Gene3D" id="3.30.310.170">
    <property type="entry name" value="Outer membrane protein assembly factor BamC"/>
    <property type="match status" value="1"/>
</dbReference>
<keyword evidence="1 6" id="KW-0732">Signal</keyword>
<dbReference type="GO" id="GO:0009279">
    <property type="term" value="C:cell outer membrane"/>
    <property type="evidence" value="ECO:0007669"/>
    <property type="project" value="UniProtKB-SubCell"/>
</dbReference>
<evidence type="ECO:0000256" key="1">
    <source>
        <dbReference type="ARBA" id="ARBA00022729"/>
    </source>
</evidence>
<name>A0A1S6HJZ1_9GAMM</name>
<evidence type="ECO:0000256" key="2">
    <source>
        <dbReference type="ARBA" id="ARBA00023136"/>
    </source>
</evidence>
<comment type="function">
    <text evidence="6">Part of the outer membrane protein assembly complex, which is involved in assembly and insertion of beta-barrel proteins into the outer membrane.</text>
</comment>
<evidence type="ECO:0000256" key="4">
    <source>
        <dbReference type="ARBA" id="ARBA00023237"/>
    </source>
</evidence>
<comment type="similarity">
    <text evidence="6">Belongs to the BamC family.</text>
</comment>
<sequence length="375" mass="42705">MLKQVTPLVLIAAVTACSSPVDRRQANGGDEYTNVLVEPALTIPEGLNTPVYSKEYDIPKPGSKTNATLVGKQLDIRPPLQVLPMAEGTHVEEGSDNIKIVVESIDSDIELKNELFNVIKDYLASKSISILKEDFEKGLIETDWIENQEVIDSSFWGSDEIYTLRQRYEFNIDVRPHGRSGNLMINLLDHEESFDGEQQDIILTGEDKRRYTIDMLNNAVAYMSIKRNQAIKAKRLRESLGIDMSIVKGTRSDESSDVEDLVASYWLADAPFKRTWDRLRIVLPEMGFEVVDMDSNKGLYYINVTDDSGFWSSLWNEKELPVKEGSYRMILKDDTNANKTRIYLHDSSDKPLDNETVEAVYDGFSELMQEDRKIR</sequence>
<keyword evidence="5 6" id="KW-0449">Lipoprotein</keyword>
<dbReference type="AlphaFoldDB" id="A0A1S6HJZ1"/>
<dbReference type="EMBL" id="CP014782">
    <property type="protein sequence ID" value="AQS35832.1"/>
    <property type="molecule type" value="Genomic_DNA"/>
</dbReference>
<comment type="subcellular location">
    <subcellularLocation>
        <location evidence="6">Cell outer membrane</location>
        <topology evidence="6">Lipid-anchor</topology>
    </subcellularLocation>
</comment>
<proteinExistence type="inferred from homology"/>
<dbReference type="PIRSF" id="PIRSF026343">
    <property type="entry name" value="NlpB"/>
    <property type="match status" value="1"/>
</dbReference>
<organism evidence="7 8">
    <name type="scientific">Shewanella psychrophila</name>
    <dbReference type="NCBI Taxonomy" id="225848"/>
    <lineage>
        <taxon>Bacteria</taxon>
        <taxon>Pseudomonadati</taxon>
        <taxon>Pseudomonadota</taxon>
        <taxon>Gammaproteobacteria</taxon>
        <taxon>Alteromonadales</taxon>
        <taxon>Shewanellaceae</taxon>
        <taxon>Shewanella</taxon>
    </lineage>
</organism>